<accession>A0A323TG53</accession>
<keyword evidence="1" id="KW-0812">Transmembrane</keyword>
<sequence>MNCLKTISVESQFGKVRLWFLSSIIMIGYFLVFFMVFRTFLPKAPLVDFGAGFLLLSLAMVLPIHLMLHCLPIWLVGKKATFGIRKKQWPYFYYSTKQPLSKHLSLLSTSSPAFLLTGVSVVTALMLPQFVHYIAMMSALNVGICVYDFMNFKQIKTAPKECLIEENRDGFYVLYPALKKEPF</sequence>
<name>A0A323TG53_9BACI</name>
<feature type="transmembrane region" description="Helical" evidence="1">
    <location>
        <begin position="130"/>
        <end position="150"/>
    </location>
</feature>
<dbReference type="OrthoDB" id="2360495at2"/>
<comment type="caution">
    <text evidence="2">The sequence shown here is derived from an EMBL/GenBank/DDBJ whole genome shotgun (WGS) entry which is preliminary data.</text>
</comment>
<dbReference type="Pfam" id="PF11667">
    <property type="entry name" value="DUF3267"/>
    <property type="match status" value="1"/>
</dbReference>
<keyword evidence="1" id="KW-0472">Membrane</keyword>
<evidence type="ECO:0000313" key="2">
    <source>
        <dbReference type="EMBL" id="PYZ94112.1"/>
    </source>
</evidence>
<organism evidence="2 3">
    <name type="scientific">Salipaludibacillus keqinensis</name>
    <dbReference type="NCBI Taxonomy" id="2045207"/>
    <lineage>
        <taxon>Bacteria</taxon>
        <taxon>Bacillati</taxon>
        <taxon>Bacillota</taxon>
        <taxon>Bacilli</taxon>
        <taxon>Bacillales</taxon>
        <taxon>Bacillaceae</taxon>
    </lineage>
</organism>
<dbReference type="InterPro" id="IPR021683">
    <property type="entry name" value="DUF3267"/>
</dbReference>
<reference evidence="2 3" key="1">
    <citation type="submission" date="2017-10" db="EMBL/GenBank/DDBJ databases">
        <title>Bacillus sp. nov., a halophilic bacterium isolated from a Keqin Lake.</title>
        <authorList>
            <person name="Wang H."/>
        </authorList>
    </citation>
    <scope>NUCLEOTIDE SEQUENCE [LARGE SCALE GENOMIC DNA]</scope>
    <source>
        <strain evidence="2 3">KQ-12</strain>
    </source>
</reference>
<feature type="transmembrane region" description="Helical" evidence="1">
    <location>
        <begin position="53"/>
        <end position="77"/>
    </location>
</feature>
<evidence type="ECO:0008006" key="4">
    <source>
        <dbReference type="Google" id="ProtNLM"/>
    </source>
</evidence>
<evidence type="ECO:0000256" key="1">
    <source>
        <dbReference type="SAM" id="Phobius"/>
    </source>
</evidence>
<keyword evidence="3" id="KW-1185">Reference proteome</keyword>
<dbReference type="Proteomes" id="UP000248214">
    <property type="component" value="Unassembled WGS sequence"/>
</dbReference>
<dbReference type="RefSeq" id="WP_110607747.1">
    <property type="nucleotide sequence ID" value="NZ_PDOD01000001.1"/>
</dbReference>
<feature type="transmembrane region" description="Helical" evidence="1">
    <location>
        <begin position="104"/>
        <end position="124"/>
    </location>
</feature>
<dbReference type="AlphaFoldDB" id="A0A323TG53"/>
<gene>
    <name evidence="2" type="ORF">CR194_00795</name>
</gene>
<dbReference type="EMBL" id="PDOD01000001">
    <property type="protein sequence ID" value="PYZ94112.1"/>
    <property type="molecule type" value="Genomic_DNA"/>
</dbReference>
<feature type="transmembrane region" description="Helical" evidence="1">
    <location>
        <begin position="18"/>
        <end position="41"/>
    </location>
</feature>
<evidence type="ECO:0000313" key="3">
    <source>
        <dbReference type="Proteomes" id="UP000248214"/>
    </source>
</evidence>
<keyword evidence="1" id="KW-1133">Transmembrane helix</keyword>
<protein>
    <recommendedName>
        <fullName evidence="4">DUF3267 domain-containing protein</fullName>
    </recommendedName>
</protein>
<proteinExistence type="predicted"/>